<reference evidence="2" key="2">
    <citation type="submission" date="2018-02" db="UniProtKB">
        <authorList>
            <consortium name="EnsemblPlants"/>
        </authorList>
    </citation>
    <scope>IDENTIFICATION</scope>
    <source>
        <strain evidence="2">Williams 82</strain>
    </source>
</reference>
<dbReference type="InParanoid" id="A0A0R0HRG7"/>
<protein>
    <submittedName>
        <fullName evidence="1 2">Uncharacterized protein</fullName>
    </submittedName>
</protein>
<gene>
    <name evidence="1" type="ORF">GLYMA_10G098700</name>
</gene>
<dbReference type="Proteomes" id="UP000008827">
    <property type="component" value="Chromosome 10"/>
</dbReference>
<dbReference type="EnsemblPlants" id="KRH33088">
    <property type="protein sequence ID" value="KRH33088"/>
    <property type="gene ID" value="GLYMA_10G098700"/>
</dbReference>
<proteinExistence type="predicted"/>
<name>A0A0R0HRG7_SOYBN</name>
<accession>A0A0R0HRG7</accession>
<evidence type="ECO:0000313" key="3">
    <source>
        <dbReference type="Proteomes" id="UP000008827"/>
    </source>
</evidence>
<organism evidence="1">
    <name type="scientific">Glycine max</name>
    <name type="common">Soybean</name>
    <name type="synonym">Glycine hispida</name>
    <dbReference type="NCBI Taxonomy" id="3847"/>
    <lineage>
        <taxon>Eukaryota</taxon>
        <taxon>Viridiplantae</taxon>
        <taxon>Streptophyta</taxon>
        <taxon>Embryophyta</taxon>
        <taxon>Tracheophyta</taxon>
        <taxon>Spermatophyta</taxon>
        <taxon>Magnoliopsida</taxon>
        <taxon>eudicotyledons</taxon>
        <taxon>Gunneridae</taxon>
        <taxon>Pentapetalae</taxon>
        <taxon>rosids</taxon>
        <taxon>fabids</taxon>
        <taxon>Fabales</taxon>
        <taxon>Fabaceae</taxon>
        <taxon>Papilionoideae</taxon>
        <taxon>50 kb inversion clade</taxon>
        <taxon>NPAAA clade</taxon>
        <taxon>indigoferoid/millettioid clade</taxon>
        <taxon>Phaseoleae</taxon>
        <taxon>Glycine</taxon>
        <taxon>Glycine subgen. Soja</taxon>
    </lineage>
</organism>
<reference evidence="1 2" key="1">
    <citation type="journal article" date="2010" name="Nature">
        <title>Genome sequence of the palaeopolyploid soybean.</title>
        <authorList>
            <person name="Schmutz J."/>
            <person name="Cannon S.B."/>
            <person name="Schlueter J."/>
            <person name="Ma J."/>
            <person name="Mitros T."/>
            <person name="Nelson W."/>
            <person name="Hyten D.L."/>
            <person name="Song Q."/>
            <person name="Thelen J.J."/>
            <person name="Cheng J."/>
            <person name="Xu D."/>
            <person name="Hellsten U."/>
            <person name="May G.D."/>
            <person name="Yu Y."/>
            <person name="Sakurai T."/>
            <person name="Umezawa T."/>
            <person name="Bhattacharyya M.K."/>
            <person name="Sandhu D."/>
            <person name="Valliyodan B."/>
            <person name="Lindquist E."/>
            <person name="Peto M."/>
            <person name="Grant D."/>
            <person name="Shu S."/>
            <person name="Goodstein D."/>
            <person name="Barry K."/>
            <person name="Futrell-Griggs M."/>
            <person name="Abernathy B."/>
            <person name="Du J."/>
            <person name="Tian Z."/>
            <person name="Zhu L."/>
            <person name="Gill N."/>
            <person name="Joshi T."/>
            <person name="Libault M."/>
            <person name="Sethuraman A."/>
            <person name="Zhang X.-C."/>
            <person name="Shinozaki K."/>
            <person name="Nguyen H.T."/>
            <person name="Wing R.A."/>
            <person name="Cregan P."/>
            <person name="Specht J."/>
            <person name="Grimwood J."/>
            <person name="Rokhsar D."/>
            <person name="Stacey G."/>
            <person name="Shoemaker R.C."/>
            <person name="Jackson S.A."/>
        </authorList>
    </citation>
    <scope>NUCLEOTIDE SEQUENCE [LARGE SCALE GENOMIC DNA]</scope>
    <source>
        <strain evidence="2">cv. Williams 82</strain>
        <tissue evidence="1">Callus</tissue>
    </source>
</reference>
<dbReference type="Gramene" id="KRH33088">
    <property type="protein sequence ID" value="KRH33088"/>
    <property type="gene ID" value="GLYMA_10G098700"/>
</dbReference>
<evidence type="ECO:0000313" key="2">
    <source>
        <dbReference type="EnsemblPlants" id="KRH33088"/>
    </source>
</evidence>
<dbReference type="AlphaFoldDB" id="A0A0R0HRG7"/>
<dbReference type="EMBL" id="CM000843">
    <property type="protein sequence ID" value="KRH33088.1"/>
    <property type="molecule type" value="Genomic_DNA"/>
</dbReference>
<evidence type="ECO:0000313" key="1">
    <source>
        <dbReference type="EMBL" id="KRH33088.1"/>
    </source>
</evidence>
<keyword evidence="3" id="KW-1185">Reference proteome</keyword>
<sequence>MLCPLVPLILSLSKSMVELEPGKVLHDRQERFFGPLVVIVVTPSPFPLQNNKKVYLLHPRFKALLIEGMETTTFRMREAWTNGVKKKKAFILSNPITAYSAYTFFAESPCLWLSSTFSAIFRHPLDRLSLKQRANASESSKP</sequence>
<dbReference type="OrthoDB" id="10366392at2759"/>
<reference evidence="1" key="3">
    <citation type="submission" date="2018-07" db="EMBL/GenBank/DDBJ databases">
        <title>WGS assembly of Glycine max.</title>
        <authorList>
            <person name="Schmutz J."/>
            <person name="Cannon S."/>
            <person name="Schlueter J."/>
            <person name="Ma J."/>
            <person name="Mitros T."/>
            <person name="Nelson W."/>
            <person name="Hyten D."/>
            <person name="Song Q."/>
            <person name="Thelen J."/>
            <person name="Cheng J."/>
            <person name="Xu D."/>
            <person name="Hellsten U."/>
            <person name="May G."/>
            <person name="Yu Y."/>
            <person name="Sakurai T."/>
            <person name="Umezawa T."/>
            <person name="Bhattacharyya M."/>
            <person name="Sandhu D."/>
            <person name="Valliyodan B."/>
            <person name="Lindquist E."/>
            <person name="Peto M."/>
            <person name="Grant D."/>
            <person name="Shu S."/>
            <person name="Goodstein D."/>
            <person name="Barry K."/>
            <person name="Futrell-Griggs M."/>
            <person name="Abernathy B."/>
            <person name="Du J."/>
            <person name="Tian Z."/>
            <person name="Zhu L."/>
            <person name="Gill N."/>
            <person name="Joshi T."/>
            <person name="Libault M."/>
            <person name="Sethuraman A."/>
            <person name="Zhang X."/>
            <person name="Shinozaki K."/>
            <person name="Nguyen H."/>
            <person name="Wing R."/>
            <person name="Cregan P."/>
            <person name="Specht J."/>
            <person name="Grimwood J."/>
            <person name="Rokhsar D."/>
            <person name="Stacey G."/>
            <person name="Shoemaker R."/>
            <person name="Jackson S."/>
        </authorList>
    </citation>
    <scope>NUCLEOTIDE SEQUENCE</scope>
    <source>
        <tissue evidence="1">Callus</tissue>
    </source>
</reference>